<gene>
    <name evidence="4" type="ORF">GA0061103_6467</name>
</gene>
<dbReference type="CDD" id="cd05233">
    <property type="entry name" value="SDR_c"/>
    <property type="match status" value="1"/>
</dbReference>
<organism evidence="4 5">
    <name type="scientific">Rhizobium multihospitium</name>
    <dbReference type="NCBI Taxonomy" id="410764"/>
    <lineage>
        <taxon>Bacteria</taxon>
        <taxon>Pseudomonadati</taxon>
        <taxon>Pseudomonadota</taxon>
        <taxon>Alphaproteobacteria</taxon>
        <taxon>Hyphomicrobiales</taxon>
        <taxon>Rhizobiaceae</taxon>
        <taxon>Rhizobium/Agrobacterium group</taxon>
        <taxon>Rhizobium</taxon>
    </lineage>
</organism>
<dbReference type="PANTHER" id="PTHR43477:SF1">
    <property type="entry name" value="DIHYDROANTICAPSIN 7-DEHYDROGENASE"/>
    <property type="match status" value="1"/>
</dbReference>
<dbReference type="AlphaFoldDB" id="A0A1C3WXA0"/>
<evidence type="ECO:0000313" key="5">
    <source>
        <dbReference type="Proteomes" id="UP000199101"/>
    </source>
</evidence>
<dbReference type="SMART" id="SM00822">
    <property type="entry name" value="PKS_KR"/>
    <property type="match status" value="1"/>
</dbReference>
<dbReference type="Gene3D" id="3.40.50.720">
    <property type="entry name" value="NAD(P)-binding Rossmann-like Domain"/>
    <property type="match status" value="1"/>
</dbReference>
<dbReference type="InterPro" id="IPR057326">
    <property type="entry name" value="KR_dom"/>
</dbReference>
<accession>A0A1C3WXA0</accession>
<dbReference type="RefSeq" id="WP_092716641.1">
    <property type="nucleotide sequence ID" value="NZ_FMAG01000008.1"/>
</dbReference>
<dbReference type="EMBL" id="FMAG01000008">
    <property type="protein sequence ID" value="SCB44364.1"/>
    <property type="molecule type" value="Genomic_DNA"/>
</dbReference>
<proteinExistence type="inferred from homology"/>
<dbReference type="PANTHER" id="PTHR43477">
    <property type="entry name" value="DIHYDROANTICAPSIN 7-DEHYDROGENASE"/>
    <property type="match status" value="1"/>
</dbReference>
<evidence type="ECO:0000256" key="1">
    <source>
        <dbReference type="ARBA" id="ARBA00006484"/>
    </source>
</evidence>
<dbReference type="FunFam" id="3.40.50.720:FF:000084">
    <property type="entry name" value="Short-chain dehydrogenase reductase"/>
    <property type="match status" value="1"/>
</dbReference>
<dbReference type="STRING" id="410764.GA0061103_6467"/>
<dbReference type="PRINTS" id="PR00080">
    <property type="entry name" value="SDRFAMILY"/>
</dbReference>
<dbReference type="InterPro" id="IPR020904">
    <property type="entry name" value="Sc_DH/Rdtase_CS"/>
</dbReference>
<name>A0A1C3WXA0_9HYPH</name>
<dbReference type="PROSITE" id="PS00061">
    <property type="entry name" value="ADH_SHORT"/>
    <property type="match status" value="1"/>
</dbReference>
<dbReference type="InterPro" id="IPR002347">
    <property type="entry name" value="SDR_fam"/>
</dbReference>
<dbReference type="InterPro" id="IPR051122">
    <property type="entry name" value="SDR_DHRS6-like"/>
</dbReference>
<keyword evidence="2" id="KW-0560">Oxidoreductase</keyword>
<dbReference type="PRINTS" id="PR00081">
    <property type="entry name" value="GDHRDH"/>
</dbReference>
<evidence type="ECO:0000259" key="3">
    <source>
        <dbReference type="SMART" id="SM00822"/>
    </source>
</evidence>
<evidence type="ECO:0000256" key="2">
    <source>
        <dbReference type="ARBA" id="ARBA00023002"/>
    </source>
</evidence>
<sequence>MSRLEGKVAVISGGTSGIGLAIAERFVKEGAYVFIFSRRQEALDDAVKLIGGNVTAIQADAAKLTDLDRVVEIVRKGKGKADVVVSNAGFTEQVPLREITEEHYDRTFNLMAKGPLFLTQKMLPLMKDGGSIILVASAIHYMGLANHSAYAGAKAALRSFVRTWAAEFKDSGIRANLLSPGPIPTPIMEGQANTPEELAVLHKHYASYVPMLRLGRPEEQAAAAVFLASDESAFMTGSDMLVDGGISNI</sequence>
<dbReference type="Proteomes" id="UP000199101">
    <property type="component" value="Unassembled WGS sequence"/>
</dbReference>
<evidence type="ECO:0000313" key="4">
    <source>
        <dbReference type="EMBL" id="SCB44364.1"/>
    </source>
</evidence>
<dbReference type="Pfam" id="PF13561">
    <property type="entry name" value="adh_short_C2"/>
    <property type="match status" value="1"/>
</dbReference>
<dbReference type="SUPFAM" id="SSF51735">
    <property type="entry name" value="NAD(P)-binding Rossmann-fold domains"/>
    <property type="match status" value="1"/>
</dbReference>
<comment type="similarity">
    <text evidence="1">Belongs to the short-chain dehydrogenases/reductases (SDR) family.</text>
</comment>
<dbReference type="OrthoDB" id="9803333at2"/>
<dbReference type="GO" id="GO:0016491">
    <property type="term" value="F:oxidoreductase activity"/>
    <property type="evidence" value="ECO:0007669"/>
    <property type="project" value="UniProtKB-KW"/>
</dbReference>
<feature type="domain" description="Ketoreductase" evidence="3">
    <location>
        <begin position="7"/>
        <end position="181"/>
    </location>
</feature>
<keyword evidence="5" id="KW-1185">Reference proteome</keyword>
<protein>
    <submittedName>
        <fullName evidence="4">NAD(P)-dependent dehydrogenase, short-chain alcohol dehydrogenase family</fullName>
    </submittedName>
</protein>
<dbReference type="InterPro" id="IPR036291">
    <property type="entry name" value="NAD(P)-bd_dom_sf"/>
</dbReference>
<reference evidence="5" key="1">
    <citation type="submission" date="2016-08" db="EMBL/GenBank/DDBJ databases">
        <authorList>
            <person name="Varghese N."/>
            <person name="Submissions Spin"/>
        </authorList>
    </citation>
    <scope>NUCLEOTIDE SEQUENCE [LARGE SCALE GENOMIC DNA]</scope>
    <source>
        <strain evidence="5">HAMBI 2975</strain>
    </source>
</reference>